<organism evidence="8 9">
    <name type="scientific">Chondrus crispus</name>
    <name type="common">Carrageen Irish moss</name>
    <name type="synonym">Polymorpha crispa</name>
    <dbReference type="NCBI Taxonomy" id="2769"/>
    <lineage>
        <taxon>Eukaryota</taxon>
        <taxon>Rhodophyta</taxon>
        <taxon>Florideophyceae</taxon>
        <taxon>Rhodymeniophycidae</taxon>
        <taxon>Gigartinales</taxon>
        <taxon>Gigartinaceae</taxon>
        <taxon>Chondrus</taxon>
    </lineage>
</organism>
<evidence type="ECO:0000256" key="2">
    <source>
        <dbReference type="ARBA" id="ARBA00022801"/>
    </source>
</evidence>
<reference evidence="9" key="1">
    <citation type="journal article" date="2013" name="Proc. Natl. Acad. Sci. U.S.A.">
        <title>Genome structure and metabolic features in the red seaweed Chondrus crispus shed light on evolution of the Archaeplastida.</title>
        <authorList>
            <person name="Collen J."/>
            <person name="Porcel B."/>
            <person name="Carre W."/>
            <person name="Ball S.G."/>
            <person name="Chaparro C."/>
            <person name="Tonon T."/>
            <person name="Barbeyron T."/>
            <person name="Michel G."/>
            <person name="Noel B."/>
            <person name="Valentin K."/>
            <person name="Elias M."/>
            <person name="Artiguenave F."/>
            <person name="Arun A."/>
            <person name="Aury J.M."/>
            <person name="Barbosa-Neto J.F."/>
            <person name="Bothwell J.H."/>
            <person name="Bouget F.Y."/>
            <person name="Brillet L."/>
            <person name="Cabello-Hurtado F."/>
            <person name="Capella-Gutierrez S."/>
            <person name="Charrier B."/>
            <person name="Cladiere L."/>
            <person name="Cock J.M."/>
            <person name="Coelho S.M."/>
            <person name="Colleoni C."/>
            <person name="Czjzek M."/>
            <person name="Da Silva C."/>
            <person name="Delage L."/>
            <person name="Denoeud F."/>
            <person name="Deschamps P."/>
            <person name="Dittami S.M."/>
            <person name="Gabaldon T."/>
            <person name="Gachon C.M."/>
            <person name="Groisillier A."/>
            <person name="Herve C."/>
            <person name="Jabbari K."/>
            <person name="Katinka M."/>
            <person name="Kloareg B."/>
            <person name="Kowalczyk N."/>
            <person name="Labadie K."/>
            <person name="Leblanc C."/>
            <person name="Lopez P.J."/>
            <person name="McLachlan D.H."/>
            <person name="Meslet-Cladiere L."/>
            <person name="Moustafa A."/>
            <person name="Nehr Z."/>
            <person name="Nyvall Collen P."/>
            <person name="Panaud O."/>
            <person name="Partensky F."/>
            <person name="Poulain J."/>
            <person name="Rensing S.A."/>
            <person name="Rousvoal S."/>
            <person name="Samson G."/>
            <person name="Symeonidi A."/>
            <person name="Weissenbach J."/>
            <person name="Zambounis A."/>
            <person name="Wincker P."/>
            <person name="Boyen C."/>
        </authorList>
    </citation>
    <scope>NUCLEOTIDE SEQUENCE [LARGE SCALE GENOMIC DNA]</scope>
    <source>
        <strain evidence="9">cv. Stackhouse</strain>
    </source>
</reference>
<evidence type="ECO:0000313" key="9">
    <source>
        <dbReference type="Proteomes" id="UP000012073"/>
    </source>
</evidence>
<dbReference type="Gene3D" id="3.40.190.80">
    <property type="match status" value="1"/>
</dbReference>
<sequence length="343" mass="37471">MSHTPTSMSHPPTQVLFPAPSDMSATVFPSHVRASFRRDPTDRTGELVRLLDDIATVTHSVSKYVAARHHSARPTPDADYSPHPSGPRPHVATQKLYNSLCHDGYACIILEKDREAPLTFPESAVQGGYVLMLSSLDIDQTATDNVTCGTIFSVYKRKSSTSLPGRLKDLQQQVDHQVAAGFVLYSSATTLYYTMHAGVYKFYLQPVATQYFLQPNHPIAFDKPSFDLYTDYHQSRTDPALGKHALAFCSARSGKVYDNGCMIANFQGAMAAACLFIGHNMHLLCEAAPLALIVEQMGGKATDGAGNRILDMGVDDEDVHKRVSFCAGPTELVDSVETTARKA</sequence>
<keyword evidence="3" id="KW-0119">Carbohydrate metabolism</keyword>
<proteinExistence type="inferred from homology"/>
<evidence type="ECO:0000259" key="6">
    <source>
        <dbReference type="Pfam" id="PF00316"/>
    </source>
</evidence>
<dbReference type="GO" id="GO:0006002">
    <property type="term" value="P:fructose 6-phosphate metabolic process"/>
    <property type="evidence" value="ECO:0007669"/>
    <property type="project" value="TreeGrafter"/>
</dbReference>
<dbReference type="PANTHER" id="PTHR11556">
    <property type="entry name" value="FRUCTOSE-1,6-BISPHOSPHATASE-RELATED"/>
    <property type="match status" value="1"/>
</dbReference>
<feature type="domain" description="Fructose-1-6-bisphosphatase class I N-terminal" evidence="6">
    <location>
        <begin position="93"/>
        <end position="213"/>
    </location>
</feature>
<dbReference type="Gene3D" id="3.30.540.10">
    <property type="entry name" value="Fructose-1,6-Bisphosphatase, subunit A, domain 1"/>
    <property type="match status" value="1"/>
</dbReference>
<dbReference type="PANTHER" id="PTHR11556:SF35">
    <property type="entry name" value="SEDOHEPTULOSE-1,7-BISPHOSPHATASE, CHLOROPLASTIC"/>
    <property type="match status" value="1"/>
</dbReference>
<evidence type="ECO:0008006" key="10">
    <source>
        <dbReference type="Google" id="ProtNLM"/>
    </source>
</evidence>
<evidence type="ECO:0000259" key="7">
    <source>
        <dbReference type="Pfam" id="PF18913"/>
    </source>
</evidence>
<dbReference type="Gramene" id="CDF33468">
    <property type="protein sequence ID" value="CDF33468"/>
    <property type="gene ID" value="CHC_T00002260001"/>
</dbReference>
<dbReference type="InterPro" id="IPR044015">
    <property type="entry name" value="FBPase_C_dom"/>
</dbReference>
<dbReference type="InterPro" id="IPR033391">
    <property type="entry name" value="FBPase_N"/>
</dbReference>
<evidence type="ECO:0000256" key="1">
    <source>
        <dbReference type="ARBA" id="ARBA00010941"/>
    </source>
</evidence>
<accession>R7Q6L2</accession>
<dbReference type="GO" id="GO:0030388">
    <property type="term" value="P:fructose 1,6-bisphosphate metabolic process"/>
    <property type="evidence" value="ECO:0007669"/>
    <property type="project" value="TreeGrafter"/>
</dbReference>
<evidence type="ECO:0000256" key="5">
    <source>
        <dbReference type="SAM" id="MobiDB-lite"/>
    </source>
</evidence>
<evidence type="ECO:0000313" key="8">
    <source>
        <dbReference type="EMBL" id="CDF33468.1"/>
    </source>
</evidence>
<dbReference type="Pfam" id="PF00316">
    <property type="entry name" value="FBPase"/>
    <property type="match status" value="1"/>
</dbReference>
<dbReference type="GeneID" id="17320986"/>
<dbReference type="OrthoDB" id="322at2759"/>
<dbReference type="GO" id="GO:0042132">
    <property type="term" value="F:fructose 1,6-bisphosphate 1-phosphatase activity"/>
    <property type="evidence" value="ECO:0007669"/>
    <property type="project" value="TreeGrafter"/>
</dbReference>
<dbReference type="RefSeq" id="XP_005713271.1">
    <property type="nucleotide sequence ID" value="XM_005713214.1"/>
</dbReference>
<comment type="pathway">
    <text evidence="4">Carbohydrate biosynthesis.</text>
</comment>
<name>R7Q6L2_CHOCR</name>
<evidence type="ECO:0000256" key="4">
    <source>
        <dbReference type="ARBA" id="ARBA00024331"/>
    </source>
</evidence>
<dbReference type="OMA" id="HLLCEAA"/>
<dbReference type="EMBL" id="HG001647">
    <property type="protein sequence ID" value="CDF33468.1"/>
    <property type="molecule type" value="Genomic_DNA"/>
</dbReference>
<evidence type="ECO:0000256" key="3">
    <source>
        <dbReference type="ARBA" id="ARBA00023277"/>
    </source>
</evidence>
<keyword evidence="2" id="KW-0378">Hydrolase</keyword>
<dbReference type="GO" id="GO:0006000">
    <property type="term" value="P:fructose metabolic process"/>
    <property type="evidence" value="ECO:0007669"/>
    <property type="project" value="TreeGrafter"/>
</dbReference>
<dbReference type="KEGG" id="ccp:CHC_T00002260001"/>
<dbReference type="GO" id="GO:0005986">
    <property type="term" value="P:sucrose biosynthetic process"/>
    <property type="evidence" value="ECO:0007669"/>
    <property type="project" value="TreeGrafter"/>
</dbReference>
<gene>
    <name evidence="8" type="ORF">CHC_T00002260001</name>
</gene>
<keyword evidence="9" id="KW-1185">Reference proteome</keyword>
<protein>
    <recommendedName>
        <fullName evidence="10">Fructose-bisphosphatase</fullName>
    </recommendedName>
</protein>
<dbReference type="SUPFAM" id="SSF56655">
    <property type="entry name" value="Carbohydrate phosphatase"/>
    <property type="match status" value="1"/>
</dbReference>
<dbReference type="GO" id="GO:0005829">
    <property type="term" value="C:cytosol"/>
    <property type="evidence" value="ECO:0007669"/>
    <property type="project" value="TreeGrafter"/>
</dbReference>
<comment type="similarity">
    <text evidence="1">Belongs to the FBPase class 1 family.</text>
</comment>
<feature type="region of interest" description="Disordered" evidence="5">
    <location>
        <begin position="1"/>
        <end position="21"/>
    </location>
</feature>
<dbReference type="Pfam" id="PF18913">
    <property type="entry name" value="FBPase_C"/>
    <property type="match status" value="1"/>
</dbReference>
<feature type="region of interest" description="Disordered" evidence="5">
    <location>
        <begin position="67"/>
        <end position="89"/>
    </location>
</feature>
<dbReference type="AlphaFoldDB" id="R7Q6L2"/>
<feature type="compositionally biased region" description="Polar residues" evidence="5">
    <location>
        <begin position="1"/>
        <end position="12"/>
    </location>
</feature>
<dbReference type="Proteomes" id="UP000012073">
    <property type="component" value="Unassembled WGS sequence"/>
</dbReference>
<dbReference type="STRING" id="2769.R7Q6L2"/>
<dbReference type="GO" id="GO:0006094">
    <property type="term" value="P:gluconeogenesis"/>
    <property type="evidence" value="ECO:0007669"/>
    <property type="project" value="TreeGrafter"/>
</dbReference>
<dbReference type="InterPro" id="IPR000146">
    <property type="entry name" value="FBPase_class-1"/>
</dbReference>
<feature type="domain" description="Fructose-1-6-bisphosphatase class 1 C-terminal" evidence="7">
    <location>
        <begin position="281"/>
        <end position="339"/>
    </location>
</feature>
<dbReference type="PhylomeDB" id="R7Q6L2"/>